<feature type="transmembrane region" description="Helical" evidence="1">
    <location>
        <begin position="424"/>
        <end position="445"/>
    </location>
</feature>
<accession>A0A318E4R6</accession>
<reference evidence="3 4" key="1">
    <citation type="submission" date="2018-04" db="EMBL/GenBank/DDBJ databases">
        <title>Genomic Encyclopedia of Type Strains, Phase IV (KMG-IV): sequencing the most valuable type-strain genomes for metagenomic binning, comparative biology and taxonomic classification.</title>
        <authorList>
            <person name="Goeker M."/>
        </authorList>
    </citation>
    <scope>NUCLEOTIDE SEQUENCE [LARGE SCALE GENOMIC DNA]</scope>
    <source>
        <strain evidence="3 4">DSM 104150</strain>
    </source>
</reference>
<dbReference type="InterPro" id="IPR029787">
    <property type="entry name" value="Nucleotide_cyclase"/>
</dbReference>
<proteinExistence type="predicted"/>
<dbReference type="GO" id="GO:0006171">
    <property type="term" value="P:cAMP biosynthetic process"/>
    <property type="evidence" value="ECO:0007669"/>
    <property type="project" value="TreeGrafter"/>
</dbReference>
<dbReference type="InterPro" id="IPR007890">
    <property type="entry name" value="CHASE2"/>
</dbReference>
<sequence length="742" mass="82405">MSARSLVRLCISAAVLLVFVLHGGRWLPLRLLDLIENFTYDARVVLTAPGTDDPRVVIVDLDERSLAAEGWPWPRHKFATLVDQLFERYGVRALGLDIVFAEPDDSALRLWDRLHREEFSQIPEVVSRDTAIRAELDHDGRFSAALSRRPVVLGYFFKPVVRSGELPTTGGLCAPLIDARTAQLYDVDFIEARGYGGSLARLTEAASACGFFDNPLAASDDGVYRRVPLLQQYDGAVYPSLALSLVRLALGDPPVELVFDPPEVRSSLHLERLRVGPLEVPVDGRVAAYVPYRGDNRTFTYIPAVDVLRGEVVSPERLRNAIVLMGTTAAGLFDLRSTPVNKVFAGVEVHANLVSGMLDGRIRQKAPYYAGIEVVMHVLIALLLAWAFARLSALASALVSAAVVAGIVGLALAMWSGADFVMPLGVPVVFTLTLVMAHLLYGYFIESRGKREISRRFGQYVPPELVEELAAHPEAVSMAGESREMSVLFSDVRDFTSMSENLDARELAAMINTFLTRQTAVVQQHRGTIDKYIGDLVMAFWGAPLRDEQHALHAVLAGMQMQRSVRELDDEFERRGWPKLHIGVGINSGRMSVGNMGSEFRMAYTVMGDAVNLASRLEGLTKEYGVGVLVGQQTRDLLPSGWAFREVDLVIVKGRREPVAIYEPMGPKDQLDPGLREDLARHRGALQLYRARRWDEAEVEFFNLAQGPRPHPVYSLFIQRIMALRENPPPPDWNGTFTFRHK</sequence>
<dbReference type="InterPro" id="IPR001054">
    <property type="entry name" value="A/G_cyclase"/>
</dbReference>
<organism evidence="3 4">
    <name type="scientific">Sinimarinibacterium flocculans</name>
    <dbReference type="NCBI Taxonomy" id="985250"/>
    <lineage>
        <taxon>Bacteria</taxon>
        <taxon>Pseudomonadati</taxon>
        <taxon>Pseudomonadota</taxon>
        <taxon>Gammaproteobacteria</taxon>
        <taxon>Nevskiales</taxon>
        <taxon>Nevskiaceae</taxon>
        <taxon>Sinimarinibacterium</taxon>
    </lineage>
</organism>
<dbReference type="Proteomes" id="UP000248330">
    <property type="component" value="Unassembled WGS sequence"/>
</dbReference>
<feature type="domain" description="Guanylate cyclase" evidence="2">
    <location>
        <begin position="486"/>
        <end position="618"/>
    </location>
</feature>
<evidence type="ECO:0000259" key="2">
    <source>
        <dbReference type="PROSITE" id="PS50125"/>
    </source>
</evidence>
<evidence type="ECO:0000313" key="3">
    <source>
        <dbReference type="EMBL" id="PXV66191.1"/>
    </source>
</evidence>
<comment type="caution">
    <text evidence="3">The sequence shown here is derived from an EMBL/GenBank/DDBJ whole genome shotgun (WGS) entry which is preliminary data.</text>
</comment>
<dbReference type="OrthoDB" id="9806704at2"/>
<protein>
    <submittedName>
        <fullName evidence="3">Adenylate cyclase</fullName>
    </submittedName>
</protein>
<evidence type="ECO:0000313" key="4">
    <source>
        <dbReference type="Proteomes" id="UP000248330"/>
    </source>
</evidence>
<dbReference type="PANTHER" id="PTHR43081:SF1">
    <property type="entry name" value="ADENYLATE CYCLASE, TERMINAL-DIFFERENTIATION SPECIFIC"/>
    <property type="match status" value="1"/>
</dbReference>
<keyword evidence="1" id="KW-1133">Transmembrane helix</keyword>
<dbReference type="PROSITE" id="PS50125">
    <property type="entry name" value="GUANYLATE_CYCLASE_2"/>
    <property type="match status" value="1"/>
</dbReference>
<dbReference type="PANTHER" id="PTHR43081">
    <property type="entry name" value="ADENYLATE CYCLASE, TERMINAL-DIFFERENTIATION SPECIFIC-RELATED"/>
    <property type="match status" value="1"/>
</dbReference>
<dbReference type="RefSeq" id="WP_110265949.1">
    <property type="nucleotide sequence ID" value="NZ_CAKZQT010000032.1"/>
</dbReference>
<dbReference type="CDD" id="cd07302">
    <property type="entry name" value="CHD"/>
    <property type="match status" value="1"/>
</dbReference>
<dbReference type="GO" id="GO:0004016">
    <property type="term" value="F:adenylate cyclase activity"/>
    <property type="evidence" value="ECO:0007669"/>
    <property type="project" value="UniProtKB-ARBA"/>
</dbReference>
<keyword evidence="1" id="KW-0472">Membrane</keyword>
<name>A0A318E4R6_9GAMM</name>
<feature type="transmembrane region" description="Helical" evidence="1">
    <location>
        <begin position="396"/>
        <end position="418"/>
    </location>
</feature>
<feature type="transmembrane region" description="Helical" evidence="1">
    <location>
        <begin position="368"/>
        <end position="389"/>
    </location>
</feature>
<dbReference type="Pfam" id="PF00211">
    <property type="entry name" value="Guanylate_cyc"/>
    <property type="match status" value="1"/>
</dbReference>
<keyword evidence="1" id="KW-0812">Transmembrane</keyword>
<evidence type="ECO:0000256" key="1">
    <source>
        <dbReference type="SAM" id="Phobius"/>
    </source>
</evidence>
<dbReference type="InterPro" id="IPR050697">
    <property type="entry name" value="Adenylyl/Guanylyl_Cyclase_3/4"/>
</dbReference>
<dbReference type="SMART" id="SM00044">
    <property type="entry name" value="CYCc"/>
    <property type="match status" value="1"/>
</dbReference>
<dbReference type="Gene3D" id="3.30.70.1230">
    <property type="entry name" value="Nucleotide cyclase"/>
    <property type="match status" value="1"/>
</dbReference>
<dbReference type="Pfam" id="PF05226">
    <property type="entry name" value="CHASE2"/>
    <property type="match status" value="1"/>
</dbReference>
<dbReference type="AlphaFoldDB" id="A0A318E4R6"/>
<dbReference type="SMART" id="SM01080">
    <property type="entry name" value="CHASE2"/>
    <property type="match status" value="1"/>
</dbReference>
<dbReference type="EMBL" id="QICN01000008">
    <property type="protein sequence ID" value="PXV66191.1"/>
    <property type="molecule type" value="Genomic_DNA"/>
</dbReference>
<gene>
    <name evidence="3" type="ORF">C8D93_108166</name>
</gene>
<dbReference type="SUPFAM" id="SSF55073">
    <property type="entry name" value="Nucleotide cyclase"/>
    <property type="match status" value="1"/>
</dbReference>
<keyword evidence="4" id="KW-1185">Reference proteome</keyword>
<dbReference type="GO" id="GO:0035556">
    <property type="term" value="P:intracellular signal transduction"/>
    <property type="evidence" value="ECO:0007669"/>
    <property type="project" value="InterPro"/>
</dbReference>